<feature type="non-terminal residue" evidence="1">
    <location>
        <position position="1"/>
    </location>
</feature>
<keyword evidence="2" id="KW-1185">Reference proteome</keyword>
<sequence>KKFAPVDRRFYSIPLLQEKNKVKFTSFKLLDFVTQFEFILFNPNNLNDTLNIPGTETQLTKLLSPFKIDFYFVRICDKKLAKKIDLKITDVLINSTNIRGHQFDEDKIKRVMEWSVVIPCEGCVFKDHTVMILFIIVNYMNSLYQSQLNNNEINADDKILLGENFGDLNSRYP</sequence>
<evidence type="ECO:0000313" key="1">
    <source>
        <dbReference type="EMBL" id="CAG8835626.1"/>
    </source>
</evidence>
<accession>A0A9N9KKK5</accession>
<reference evidence="1" key="1">
    <citation type="submission" date="2021-06" db="EMBL/GenBank/DDBJ databases">
        <authorList>
            <person name="Kallberg Y."/>
            <person name="Tangrot J."/>
            <person name="Rosling A."/>
        </authorList>
    </citation>
    <scope>NUCLEOTIDE SEQUENCE</scope>
    <source>
        <strain evidence="1">FL966</strain>
    </source>
</reference>
<dbReference type="AlphaFoldDB" id="A0A9N9KKK5"/>
<evidence type="ECO:0000313" key="2">
    <source>
        <dbReference type="Proteomes" id="UP000789759"/>
    </source>
</evidence>
<dbReference type="OrthoDB" id="2387649at2759"/>
<organism evidence="1 2">
    <name type="scientific">Cetraspora pellucida</name>
    <dbReference type="NCBI Taxonomy" id="1433469"/>
    <lineage>
        <taxon>Eukaryota</taxon>
        <taxon>Fungi</taxon>
        <taxon>Fungi incertae sedis</taxon>
        <taxon>Mucoromycota</taxon>
        <taxon>Glomeromycotina</taxon>
        <taxon>Glomeromycetes</taxon>
        <taxon>Diversisporales</taxon>
        <taxon>Gigasporaceae</taxon>
        <taxon>Cetraspora</taxon>
    </lineage>
</organism>
<dbReference type="Proteomes" id="UP000789759">
    <property type="component" value="Unassembled WGS sequence"/>
</dbReference>
<gene>
    <name evidence="1" type="ORF">CPELLU_LOCUS21263</name>
</gene>
<feature type="non-terminal residue" evidence="1">
    <location>
        <position position="173"/>
    </location>
</feature>
<comment type="caution">
    <text evidence="1">The sequence shown here is derived from an EMBL/GenBank/DDBJ whole genome shotgun (WGS) entry which is preliminary data.</text>
</comment>
<name>A0A9N9KKK5_9GLOM</name>
<protein>
    <submittedName>
        <fullName evidence="1">9699_t:CDS:1</fullName>
    </submittedName>
</protein>
<proteinExistence type="predicted"/>
<dbReference type="EMBL" id="CAJVQA010076504">
    <property type="protein sequence ID" value="CAG8835626.1"/>
    <property type="molecule type" value="Genomic_DNA"/>
</dbReference>